<keyword evidence="3" id="KW-1185">Reference proteome</keyword>
<evidence type="ECO:0000256" key="1">
    <source>
        <dbReference type="SAM" id="SignalP"/>
    </source>
</evidence>
<evidence type="ECO:0000313" key="3">
    <source>
        <dbReference type="Proteomes" id="UP000005953"/>
    </source>
</evidence>
<dbReference type="AlphaFoldDB" id="A4B968"/>
<feature type="signal peptide" evidence="1">
    <location>
        <begin position="1"/>
        <end position="20"/>
    </location>
</feature>
<dbReference type="STRING" id="314283.MED297_19817"/>
<dbReference type="RefSeq" id="WP_008044646.1">
    <property type="nucleotide sequence ID" value="NZ_CH724151.1"/>
</dbReference>
<keyword evidence="1" id="KW-0732">Signal</keyword>
<reference evidence="2 3" key="1">
    <citation type="submission" date="2006-02" db="EMBL/GenBank/DDBJ databases">
        <authorList>
            <person name="Pinhassi J."/>
            <person name="Pedros-Alio C."/>
            <person name="Ferriera S."/>
            <person name="Johnson J."/>
            <person name="Kravitz S."/>
            <person name="Halpern A."/>
            <person name="Remington K."/>
            <person name="Beeson K."/>
            <person name="Tran B."/>
            <person name="Rogers Y.-H."/>
            <person name="Friedman R."/>
            <person name="Venter J.C."/>
        </authorList>
    </citation>
    <scope>NUCLEOTIDE SEQUENCE [LARGE SCALE GENOMIC DNA]</scope>
    <source>
        <strain evidence="2 3">MED297</strain>
    </source>
</reference>
<dbReference type="Proteomes" id="UP000005953">
    <property type="component" value="Unassembled WGS sequence"/>
</dbReference>
<dbReference type="EMBL" id="AAOE01000001">
    <property type="protein sequence ID" value="EAR11169.1"/>
    <property type="molecule type" value="Genomic_DNA"/>
</dbReference>
<name>A4B968_9GAMM</name>
<proteinExistence type="predicted"/>
<evidence type="ECO:0000313" key="2">
    <source>
        <dbReference type="EMBL" id="EAR11169.1"/>
    </source>
</evidence>
<accession>A4B968</accession>
<organism evidence="2 3">
    <name type="scientific">Reinekea blandensis MED297</name>
    <dbReference type="NCBI Taxonomy" id="314283"/>
    <lineage>
        <taxon>Bacteria</taxon>
        <taxon>Pseudomonadati</taxon>
        <taxon>Pseudomonadota</taxon>
        <taxon>Gammaproteobacteria</taxon>
        <taxon>Oceanospirillales</taxon>
        <taxon>Saccharospirillaceae</taxon>
        <taxon>Reinekea</taxon>
    </lineage>
</organism>
<protein>
    <submittedName>
        <fullName evidence="2">Uncharacterized protein</fullName>
    </submittedName>
</protein>
<feature type="chain" id="PRO_5002664907" evidence="1">
    <location>
        <begin position="21"/>
        <end position="391"/>
    </location>
</feature>
<comment type="caution">
    <text evidence="2">The sequence shown here is derived from an EMBL/GenBank/DDBJ whole genome shotgun (WGS) entry which is preliminary data.</text>
</comment>
<sequence length="391" mass="43174">MKAGSAIVQSIAGMVLAANAAAQLSIEPQLDVGVSGTDEAVSGFLIPALLLDYQHPLITVNSSINGNWTAGLDQSPTLESWQSANAVDLFATNRFYELGFYQQHRQSEDPVASTERIQDSVGVTTAVVHPLSETLLHRAALSWDYTRLDAEPQAVTEVQRVDLSYALTWRVSPDQTQSLDLSGRLTDADQQTLRLGWQFGYRLSDTELSAALNYSLTRTPEGDDDGIEGSLGMQRPVWIGDLALQWRRSILDSVTALTIDGVDVQADQSSLVTVNQIITEFSNIRTGDRSQASVGFTQTQTSTRLSVAQLSDLQEQTNRVISLGWSVQGRGETLYSIGYDYSQNDVSDRHQFGVDYQTSLNPQWAFTTGGDYRWPGSENMYEWRLGLTYRP</sequence>
<dbReference type="HOGENOM" id="CLU_705718_0_0_6"/>
<gene>
    <name evidence="2" type="ORF">MED297_19817</name>
</gene>